<keyword evidence="1" id="KW-0472">Membrane</keyword>
<gene>
    <name evidence="2" type="ORF">SAMN04490248_1692</name>
</gene>
<organism evidence="2 3">
    <name type="scientific">Salinihabitans flavidus</name>
    <dbReference type="NCBI Taxonomy" id="569882"/>
    <lineage>
        <taxon>Bacteria</taxon>
        <taxon>Pseudomonadati</taxon>
        <taxon>Pseudomonadota</taxon>
        <taxon>Alphaproteobacteria</taxon>
        <taxon>Rhodobacterales</taxon>
        <taxon>Roseobacteraceae</taxon>
        <taxon>Salinihabitans</taxon>
    </lineage>
</organism>
<keyword evidence="1" id="KW-1133">Transmembrane helix</keyword>
<dbReference type="EMBL" id="FODS01000069">
    <property type="protein sequence ID" value="SEP27637.1"/>
    <property type="molecule type" value="Genomic_DNA"/>
</dbReference>
<dbReference type="Proteomes" id="UP000198893">
    <property type="component" value="Unassembled WGS sequence"/>
</dbReference>
<feature type="transmembrane region" description="Helical" evidence="1">
    <location>
        <begin position="20"/>
        <end position="38"/>
    </location>
</feature>
<evidence type="ECO:0000313" key="3">
    <source>
        <dbReference type="Proteomes" id="UP000198893"/>
    </source>
</evidence>
<dbReference type="AlphaFoldDB" id="A0A1H8WJN1"/>
<keyword evidence="1" id="KW-0812">Transmembrane</keyword>
<accession>A0A1H8WJN1</accession>
<reference evidence="2 3" key="1">
    <citation type="submission" date="2016-10" db="EMBL/GenBank/DDBJ databases">
        <authorList>
            <person name="de Groot N.N."/>
        </authorList>
    </citation>
    <scope>NUCLEOTIDE SEQUENCE [LARGE SCALE GENOMIC DNA]</scope>
    <source>
        <strain evidence="2 3">DSM 27842</strain>
    </source>
</reference>
<evidence type="ECO:0000256" key="1">
    <source>
        <dbReference type="SAM" id="Phobius"/>
    </source>
</evidence>
<protein>
    <submittedName>
        <fullName evidence="2">Uncharacterized protein</fullName>
    </submittedName>
</protein>
<proteinExistence type="predicted"/>
<evidence type="ECO:0000313" key="2">
    <source>
        <dbReference type="EMBL" id="SEP27637.1"/>
    </source>
</evidence>
<sequence>MSRNDRDRRIRLIREELRAWGWGLLAVVLICVLLPKLFT</sequence>
<keyword evidence="3" id="KW-1185">Reference proteome</keyword>
<name>A0A1H8WJN1_9RHOB</name>